<dbReference type="PANTHER" id="PTHR43685:SF2">
    <property type="entry name" value="GLYCOSYLTRANSFERASE 2-LIKE DOMAIN-CONTAINING PROTEIN"/>
    <property type="match status" value="1"/>
</dbReference>
<accession>A0A2A2TEW8</accession>
<dbReference type="Pfam" id="PF00535">
    <property type="entry name" value="Glycos_transf_2"/>
    <property type="match status" value="1"/>
</dbReference>
<dbReference type="InterPro" id="IPR050834">
    <property type="entry name" value="Glycosyltransf_2"/>
</dbReference>
<feature type="domain" description="Glycosyltransferase 2-like" evidence="1">
    <location>
        <begin position="15"/>
        <end position="153"/>
    </location>
</feature>
<sequence length="326" mass="37016">MASVNEIEQQQPLVSVITPTYNRPDYLKDALSSATRQTYQNIEIIVSDNCSLENPQAIVESFNDSRIRFSRNETNLGMLANTLKAFKMARGKYIACLLDDDMWEPDFLEKLVPPLEANPHVILAFCDHYIMDADGKIDTLGTETNSTFYKRTALQEGIYQPFCHLALVDSAVSTATAAVIRRDAIAWDTIPSEVGGSWDMYLNYLCCRSGAGAYYYPAKLTRYRSHENTDTNQSGSRNYQAKISKAKANIFCYEQFMADENLQELRSHFQQEWRQISTTLGIGLLRAKQPKQARPYFVRSLQKKISLRALIALLLSFTPLPIASRF</sequence>
<evidence type="ECO:0000313" key="2">
    <source>
        <dbReference type="EMBL" id="PAX52282.1"/>
    </source>
</evidence>
<protein>
    <submittedName>
        <fullName evidence="2">Glycosyl transferase</fullName>
    </submittedName>
</protein>
<dbReference type="SUPFAM" id="SSF53448">
    <property type="entry name" value="Nucleotide-diphospho-sugar transferases"/>
    <property type="match status" value="1"/>
</dbReference>
<evidence type="ECO:0000259" key="1">
    <source>
        <dbReference type="Pfam" id="PF00535"/>
    </source>
</evidence>
<organism evidence="2 3">
    <name type="scientific">Brunnivagina elsteri CCALA 953</name>
    <dbReference type="NCBI Taxonomy" id="987040"/>
    <lineage>
        <taxon>Bacteria</taxon>
        <taxon>Bacillati</taxon>
        <taxon>Cyanobacteriota</taxon>
        <taxon>Cyanophyceae</taxon>
        <taxon>Nostocales</taxon>
        <taxon>Calotrichaceae</taxon>
        <taxon>Brunnivagina</taxon>
    </lineage>
</organism>
<dbReference type="EMBL" id="NTFS01000258">
    <property type="protein sequence ID" value="PAX52282.1"/>
    <property type="molecule type" value="Genomic_DNA"/>
</dbReference>
<dbReference type="RefSeq" id="WP_095723404.1">
    <property type="nucleotide sequence ID" value="NZ_NTFS01000258.1"/>
</dbReference>
<dbReference type="GO" id="GO:0016740">
    <property type="term" value="F:transferase activity"/>
    <property type="evidence" value="ECO:0007669"/>
    <property type="project" value="UniProtKB-KW"/>
</dbReference>
<keyword evidence="2" id="KW-0808">Transferase</keyword>
<dbReference type="CDD" id="cd00761">
    <property type="entry name" value="Glyco_tranf_GTA_type"/>
    <property type="match status" value="1"/>
</dbReference>
<comment type="caution">
    <text evidence="2">The sequence shown here is derived from an EMBL/GenBank/DDBJ whole genome shotgun (WGS) entry which is preliminary data.</text>
</comment>
<dbReference type="Proteomes" id="UP000218238">
    <property type="component" value="Unassembled WGS sequence"/>
</dbReference>
<evidence type="ECO:0000313" key="3">
    <source>
        <dbReference type="Proteomes" id="UP000218238"/>
    </source>
</evidence>
<name>A0A2A2TEW8_9CYAN</name>
<dbReference type="AlphaFoldDB" id="A0A2A2TEW8"/>
<dbReference type="InterPro" id="IPR001173">
    <property type="entry name" value="Glyco_trans_2-like"/>
</dbReference>
<keyword evidence="3" id="KW-1185">Reference proteome</keyword>
<proteinExistence type="predicted"/>
<dbReference type="Gene3D" id="3.90.550.10">
    <property type="entry name" value="Spore Coat Polysaccharide Biosynthesis Protein SpsA, Chain A"/>
    <property type="match status" value="1"/>
</dbReference>
<dbReference type="OrthoDB" id="396512at2"/>
<dbReference type="PANTHER" id="PTHR43685">
    <property type="entry name" value="GLYCOSYLTRANSFERASE"/>
    <property type="match status" value="1"/>
</dbReference>
<gene>
    <name evidence="2" type="ORF">CK510_20170</name>
</gene>
<reference evidence="2 3" key="1">
    <citation type="submission" date="2017-08" db="EMBL/GenBank/DDBJ databases">
        <title>Draft genome sequence of filamentous cyanobacterium Calothrix elsteri CCALA 953.</title>
        <authorList>
            <person name="Gagunashvili A.N."/>
            <person name="Elster J."/>
            <person name="Andresson O.S."/>
        </authorList>
    </citation>
    <scope>NUCLEOTIDE SEQUENCE [LARGE SCALE GENOMIC DNA]</scope>
    <source>
        <strain evidence="2 3">CCALA 953</strain>
    </source>
</reference>
<dbReference type="InterPro" id="IPR029044">
    <property type="entry name" value="Nucleotide-diphossugar_trans"/>
</dbReference>